<dbReference type="Proteomes" id="UP001320119">
    <property type="component" value="Chromosome"/>
</dbReference>
<keyword evidence="4" id="KW-1185">Reference proteome</keyword>
<dbReference type="PANTHER" id="PTHR40278">
    <property type="entry name" value="DNA UTILIZATION PROTEIN HOFN"/>
    <property type="match status" value="1"/>
</dbReference>
<evidence type="ECO:0000256" key="2">
    <source>
        <dbReference type="SAM" id="Phobius"/>
    </source>
</evidence>
<dbReference type="InterPro" id="IPR007813">
    <property type="entry name" value="PilN"/>
</dbReference>
<dbReference type="AlphaFoldDB" id="A0AAN1WEE1"/>
<keyword evidence="2" id="KW-0472">Membrane</keyword>
<evidence type="ECO:0000313" key="3">
    <source>
        <dbReference type="EMBL" id="BCD96068.1"/>
    </source>
</evidence>
<dbReference type="InterPro" id="IPR052534">
    <property type="entry name" value="Extracell_DNA_Util/SecSys_Comp"/>
</dbReference>
<gene>
    <name evidence="3" type="ORF">MARGE09_P0267</name>
</gene>
<keyword evidence="2" id="KW-0812">Transmembrane</keyword>
<reference evidence="3 4" key="1">
    <citation type="journal article" date="2022" name="IScience">
        <title>An ultrasensitive nanofiber-based assay for enzymatic hydrolysis and deep-sea microbial degradation of cellulose.</title>
        <authorList>
            <person name="Tsudome M."/>
            <person name="Tachioka M."/>
            <person name="Miyazaki M."/>
            <person name="Uchimura K."/>
            <person name="Tsuda M."/>
            <person name="Takaki Y."/>
            <person name="Deguchi S."/>
        </authorList>
    </citation>
    <scope>NUCLEOTIDE SEQUENCE [LARGE SCALE GENOMIC DNA]</scope>
    <source>
        <strain evidence="3 4">GE09</strain>
    </source>
</reference>
<feature type="transmembrane region" description="Helical" evidence="2">
    <location>
        <begin position="21"/>
        <end position="42"/>
    </location>
</feature>
<dbReference type="RefSeq" id="WP_236985575.1">
    <property type="nucleotide sequence ID" value="NZ_AP023086.1"/>
</dbReference>
<feature type="coiled-coil region" evidence="1">
    <location>
        <begin position="47"/>
        <end position="91"/>
    </location>
</feature>
<dbReference type="KEGG" id="marq:MARGE09_P0267"/>
<evidence type="ECO:0000256" key="1">
    <source>
        <dbReference type="SAM" id="Coils"/>
    </source>
</evidence>
<dbReference type="GO" id="GO:0043107">
    <property type="term" value="P:type IV pilus-dependent motility"/>
    <property type="evidence" value="ECO:0007669"/>
    <property type="project" value="TreeGrafter"/>
</dbReference>
<evidence type="ECO:0000313" key="4">
    <source>
        <dbReference type="Proteomes" id="UP001320119"/>
    </source>
</evidence>
<proteinExistence type="predicted"/>
<sequence length="188" mass="21580">MARINLLSWREEYRREKKQEFISHTVFVCILAGIAAFIWISMVNGAIDNQEYRNKLLKDELAVLNKQVKEIQELKRKREDLISRMRVIQDLQGTRPVIVRYFDEFVRAIPDGVFILSMVRKGRGITLDGVAESNSRVASLMRNIDNSTWFSESNLKSVTADPAYGEQAVRFSVVLNTVVPSGEDNKNK</sequence>
<organism evidence="3 4">
    <name type="scientific">Marinagarivorans cellulosilyticus</name>
    <dbReference type="NCBI Taxonomy" id="2721545"/>
    <lineage>
        <taxon>Bacteria</taxon>
        <taxon>Pseudomonadati</taxon>
        <taxon>Pseudomonadota</taxon>
        <taxon>Gammaproteobacteria</taxon>
        <taxon>Cellvibrionales</taxon>
        <taxon>Cellvibrionaceae</taxon>
        <taxon>Marinagarivorans</taxon>
    </lineage>
</organism>
<keyword evidence="1" id="KW-0175">Coiled coil</keyword>
<dbReference type="PANTHER" id="PTHR40278:SF2">
    <property type="entry name" value="TYPE IV PILUS INNER MEMBRANE COMPONENT PILN"/>
    <property type="match status" value="1"/>
</dbReference>
<dbReference type="EMBL" id="AP023086">
    <property type="protein sequence ID" value="BCD96068.1"/>
    <property type="molecule type" value="Genomic_DNA"/>
</dbReference>
<dbReference type="Pfam" id="PF05137">
    <property type="entry name" value="PilN"/>
    <property type="match status" value="1"/>
</dbReference>
<name>A0AAN1WEE1_9GAMM</name>
<dbReference type="GO" id="GO:0043683">
    <property type="term" value="P:type IV pilus assembly"/>
    <property type="evidence" value="ECO:0007669"/>
    <property type="project" value="TreeGrafter"/>
</dbReference>
<protein>
    <submittedName>
        <fullName evidence="3">Type IV pilus assembly protein PilN</fullName>
    </submittedName>
</protein>
<keyword evidence="2" id="KW-1133">Transmembrane helix</keyword>
<accession>A0AAN1WEE1</accession>